<proteinExistence type="predicted"/>
<dbReference type="GO" id="GO:0046983">
    <property type="term" value="F:protein dimerization activity"/>
    <property type="evidence" value="ECO:0007669"/>
    <property type="project" value="InterPro"/>
</dbReference>
<evidence type="ECO:0000256" key="2">
    <source>
        <dbReference type="ARBA" id="ARBA00023015"/>
    </source>
</evidence>
<feature type="region of interest" description="Disordered" evidence="5">
    <location>
        <begin position="1"/>
        <end position="38"/>
    </location>
</feature>
<keyword evidence="4" id="KW-0539">Nucleus</keyword>
<feature type="compositionally biased region" description="Polar residues" evidence="5">
    <location>
        <begin position="1"/>
        <end position="11"/>
    </location>
</feature>
<dbReference type="GO" id="GO:0006355">
    <property type="term" value="P:regulation of DNA-templated transcription"/>
    <property type="evidence" value="ECO:0007669"/>
    <property type="project" value="InterPro"/>
</dbReference>
<evidence type="ECO:0000256" key="5">
    <source>
        <dbReference type="SAM" id="MobiDB-lite"/>
    </source>
</evidence>
<dbReference type="AlphaFoldDB" id="A0AAF0XY84"/>
<evidence type="ECO:0008006" key="8">
    <source>
        <dbReference type="Google" id="ProtNLM"/>
    </source>
</evidence>
<dbReference type="InterPro" id="IPR044549">
    <property type="entry name" value="bHLH_AtIBH1-like"/>
</dbReference>
<dbReference type="SUPFAM" id="SSF47459">
    <property type="entry name" value="HLH, helix-loop-helix DNA-binding domain"/>
    <property type="match status" value="1"/>
</dbReference>
<dbReference type="PANTHER" id="PTHR33124:SF9">
    <property type="entry name" value="TRANSCRIPTION FACTOR"/>
    <property type="match status" value="1"/>
</dbReference>
<dbReference type="GO" id="GO:0005634">
    <property type="term" value="C:nucleus"/>
    <property type="evidence" value="ECO:0007669"/>
    <property type="project" value="UniProtKB-SubCell"/>
</dbReference>
<dbReference type="Proteomes" id="UP000077755">
    <property type="component" value="Chromosome 9"/>
</dbReference>
<dbReference type="InterPro" id="IPR044660">
    <property type="entry name" value="IBH1-like"/>
</dbReference>
<reference evidence="6" key="1">
    <citation type="journal article" date="2016" name="Nat. Genet.">
        <title>A high-quality carrot genome assembly provides new insights into carotenoid accumulation and asterid genome evolution.</title>
        <authorList>
            <person name="Iorizzo M."/>
            <person name="Ellison S."/>
            <person name="Senalik D."/>
            <person name="Zeng P."/>
            <person name="Satapoomin P."/>
            <person name="Huang J."/>
            <person name="Bowman M."/>
            <person name="Iovene M."/>
            <person name="Sanseverino W."/>
            <person name="Cavagnaro P."/>
            <person name="Yildiz M."/>
            <person name="Macko-Podgorni A."/>
            <person name="Moranska E."/>
            <person name="Grzebelus E."/>
            <person name="Grzebelus D."/>
            <person name="Ashrafi H."/>
            <person name="Zheng Z."/>
            <person name="Cheng S."/>
            <person name="Spooner D."/>
            <person name="Van Deynze A."/>
            <person name="Simon P."/>
        </authorList>
    </citation>
    <scope>NUCLEOTIDE SEQUENCE</scope>
    <source>
        <tissue evidence="6">Leaf</tissue>
    </source>
</reference>
<dbReference type="GO" id="GO:0000976">
    <property type="term" value="F:transcription cis-regulatory region binding"/>
    <property type="evidence" value="ECO:0007669"/>
    <property type="project" value="UniProtKB-ARBA"/>
</dbReference>
<evidence type="ECO:0000256" key="1">
    <source>
        <dbReference type="ARBA" id="ARBA00004123"/>
    </source>
</evidence>
<gene>
    <name evidence="6" type="ORF">DCAR_0936068</name>
</gene>
<dbReference type="InterPro" id="IPR036638">
    <property type="entry name" value="HLH_DNA-bd_sf"/>
</dbReference>
<sequence length="93" mass="10249">MSISEKISTTKPTKHNIAARRKMKHSSSLSCKPSGSVRKKVEKLQKLIPGGKGSSSNDHLFEMTADYILQLKLQLRVLQALSNAAATHICDQM</sequence>
<dbReference type="PANTHER" id="PTHR33124">
    <property type="entry name" value="TRANSCRIPTION FACTOR IBH1-LIKE 1"/>
    <property type="match status" value="1"/>
</dbReference>
<keyword evidence="3" id="KW-0804">Transcription</keyword>
<accession>A0AAF0XY84</accession>
<name>A0AAF0XY84_DAUCS</name>
<keyword evidence="7" id="KW-1185">Reference proteome</keyword>
<feature type="compositionally biased region" description="Basic residues" evidence="5">
    <location>
        <begin position="12"/>
        <end position="25"/>
    </location>
</feature>
<reference evidence="6" key="2">
    <citation type="submission" date="2022-03" db="EMBL/GenBank/DDBJ databases">
        <title>Draft title - Genomic analysis of global carrot germplasm unveils the trajectory of domestication and the origin of high carotenoid orange carrot.</title>
        <authorList>
            <person name="Iorizzo M."/>
            <person name="Ellison S."/>
            <person name="Senalik D."/>
            <person name="Macko-Podgorni A."/>
            <person name="Grzebelus D."/>
            <person name="Bostan H."/>
            <person name="Rolling W."/>
            <person name="Curaba J."/>
            <person name="Simon P."/>
        </authorList>
    </citation>
    <scope>NUCLEOTIDE SEQUENCE</scope>
    <source>
        <tissue evidence="6">Leaf</tissue>
    </source>
</reference>
<evidence type="ECO:0000256" key="3">
    <source>
        <dbReference type="ARBA" id="ARBA00023163"/>
    </source>
</evidence>
<dbReference type="EMBL" id="CP093351">
    <property type="protein sequence ID" value="WOH16513.1"/>
    <property type="molecule type" value="Genomic_DNA"/>
</dbReference>
<evidence type="ECO:0000256" key="4">
    <source>
        <dbReference type="ARBA" id="ARBA00023242"/>
    </source>
</evidence>
<evidence type="ECO:0000313" key="6">
    <source>
        <dbReference type="EMBL" id="WOH16513.1"/>
    </source>
</evidence>
<evidence type="ECO:0000313" key="7">
    <source>
        <dbReference type="Proteomes" id="UP000077755"/>
    </source>
</evidence>
<protein>
    <recommendedName>
        <fullName evidence="8">BHLH domain-containing protein</fullName>
    </recommendedName>
</protein>
<keyword evidence="2" id="KW-0805">Transcription regulation</keyword>
<organism evidence="6 7">
    <name type="scientific">Daucus carota subsp. sativus</name>
    <name type="common">Carrot</name>
    <dbReference type="NCBI Taxonomy" id="79200"/>
    <lineage>
        <taxon>Eukaryota</taxon>
        <taxon>Viridiplantae</taxon>
        <taxon>Streptophyta</taxon>
        <taxon>Embryophyta</taxon>
        <taxon>Tracheophyta</taxon>
        <taxon>Spermatophyta</taxon>
        <taxon>Magnoliopsida</taxon>
        <taxon>eudicotyledons</taxon>
        <taxon>Gunneridae</taxon>
        <taxon>Pentapetalae</taxon>
        <taxon>asterids</taxon>
        <taxon>campanulids</taxon>
        <taxon>Apiales</taxon>
        <taxon>Apiaceae</taxon>
        <taxon>Apioideae</taxon>
        <taxon>Scandiceae</taxon>
        <taxon>Daucinae</taxon>
        <taxon>Daucus</taxon>
        <taxon>Daucus sect. Daucus</taxon>
    </lineage>
</organism>
<dbReference type="CDD" id="cd11444">
    <property type="entry name" value="bHLH_AtIBH1_like"/>
    <property type="match status" value="1"/>
</dbReference>
<comment type="subcellular location">
    <subcellularLocation>
        <location evidence="1">Nucleus</location>
    </subcellularLocation>
</comment>